<evidence type="ECO:0000256" key="5">
    <source>
        <dbReference type="ARBA" id="ARBA00022832"/>
    </source>
</evidence>
<feature type="transmembrane region" description="Helical" evidence="10">
    <location>
        <begin position="12"/>
        <end position="32"/>
    </location>
</feature>
<evidence type="ECO:0000256" key="10">
    <source>
        <dbReference type="RuleBase" id="RU361115"/>
    </source>
</evidence>
<evidence type="ECO:0000256" key="1">
    <source>
        <dbReference type="ARBA" id="ARBA00004141"/>
    </source>
</evidence>
<dbReference type="GO" id="GO:0019367">
    <property type="term" value="P:fatty acid elongation, saturated fatty acid"/>
    <property type="evidence" value="ECO:0007669"/>
    <property type="project" value="TreeGrafter"/>
</dbReference>
<evidence type="ECO:0000313" key="12">
    <source>
        <dbReference type="Proteomes" id="UP000499080"/>
    </source>
</evidence>
<dbReference type="EC" id="2.3.1.199" evidence="10"/>
<evidence type="ECO:0000256" key="6">
    <source>
        <dbReference type="ARBA" id="ARBA00022989"/>
    </source>
</evidence>
<evidence type="ECO:0000256" key="9">
    <source>
        <dbReference type="ARBA" id="ARBA00023160"/>
    </source>
</evidence>
<comment type="caution">
    <text evidence="11">The sequence shown here is derived from an EMBL/GenBank/DDBJ whole genome shotgun (WGS) entry which is preliminary data.</text>
</comment>
<evidence type="ECO:0000313" key="11">
    <source>
        <dbReference type="EMBL" id="GBM60877.1"/>
    </source>
</evidence>
<keyword evidence="4 10" id="KW-0812">Transmembrane</keyword>
<name>A0A4Y2H5S2_ARAVE</name>
<comment type="caution">
    <text evidence="10">Lacks conserved residue(s) required for the propagation of feature annotation.</text>
</comment>
<keyword evidence="2 10" id="KW-0444">Lipid biosynthesis</keyword>
<sequence>MENRKAFEIRNILIFYNFFQAIVNIIIAYEIVSGIIDHWDARCMVKYNPELPKLIQKTLYNFVIDCFPVSCTVFEIGPLISKFVYRWRCFYIAIGFAINTVIHIVMYSYYGLAAFGPKMRKYLWWKKYLTVIQITQIFFVAVYLLIGVLTGCEEMGLVESLAFVYVFLNLVLFLNFYRKYKKE</sequence>
<protein>
    <recommendedName>
        <fullName evidence="10">Elongation of very long chain fatty acids protein</fullName>
        <ecNumber evidence="10">2.3.1.199</ecNumber>
    </recommendedName>
    <alternativeName>
        <fullName evidence="10">Very-long-chain 3-oxoacyl-CoA synthase</fullName>
    </alternativeName>
</protein>
<evidence type="ECO:0000256" key="3">
    <source>
        <dbReference type="ARBA" id="ARBA00022679"/>
    </source>
</evidence>
<keyword evidence="12" id="KW-1185">Reference proteome</keyword>
<feature type="transmembrane region" description="Helical" evidence="10">
    <location>
        <begin position="90"/>
        <end position="116"/>
    </location>
</feature>
<evidence type="ECO:0000256" key="7">
    <source>
        <dbReference type="ARBA" id="ARBA00023098"/>
    </source>
</evidence>
<dbReference type="AlphaFoldDB" id="A0A4Y2H5S2"/>
<keyword evidence="6 10" id="KW-1133">Transmembrane helix</keyword>
<evidence type="ECO:0000256" key="8">
    <source>
        <dbReference type="ARBA" id="ARBA00023136"/>
    </source>
</evidence>
<dbReference type="EMBL" id="BGPR01001743">
    <property type="protein sequence ID" value="GBM60877.1"/>
    <property type="molecule type" value="Genomic_DNA"/>
</dbReference>
<comment type="subcellular location">
    <subcellularLocation>
        <location evidence="1">Membrane</location>
        <topology evidence="1">Multi-pass membrane protein</topology>
    </subcellularLocation>
</comment>
<dbReference type="GO" id="GO:0034625">
    <property type="term" value="P:fatty acid elongation, monounsaturated fatty acid"/>
    <property type="evidence" value="ECO:0007669"/>
    <property type="project" value="TreeGrafter"/>
</dbReference>
<dbReference type="Pfam" id="PF01151">
    <property type="entry name" value="ELO"/>
    <property type="match status" value="1"/>
</dbReference>
<dbReference type="PANTHER" id="PTHR11157:SF126">
    <property type="entry name" value="ELONGATION OF VERY LONG CHAIN FATTY ACIDS PROTEIN"/>
    <property type="match status" value="1"/>
</dbReference>
<evidence type="ECO:0000256" key="2">
    <source>
        <dbReference type="ARBA" id="ARBA00022516"/>
    </source>
</evidence>
<keyword evidence="3 10" id="KW-0808">Transferase</keyword>
<gene>
    <name evidence="11" type="ORF">AVEN_49638_1</name>
</gene>
<evidence type="ECO:0000256" key="4">
    <source>
        <dbReference type="ARBA" id="ARBA00022692"/>
    </source>
</evidence>
<feature type="transmembrane region" description="Helical" evidence="10">
    <location>
        <begin position="128"/>
        <end position="149"/>
    </location>
</feature>
<comment type="similarity">
    <text evidence="10">Belongs to the ELO family.</text>
</comment>
<dbReference type="PANTHER" id="PTHR11157">
    <property type="entry name" value="FATTY ACID ACYL TRANSFERASE-RELATED"/>
    <property type="match status" value="1"/>
</dbReference>
<keyword evidence="8 10" id="KW-0472">Membrane</keyword>
<organism evidence="11 12">
    <name type="scientific">Araneus ventricosus</name>
    <name type="common">Orbweaver spider</name>
    <name type="synonym">Epeira ventricosa</name>
    <dbReference type="NCBI Taxonomy" id="182803"/>
    <lineage>
        <taxon>Eukaryota</taxon>
        <taxon>Metazoa</taxon>
        <taxon>Ecdysozoa</taxon>
        <taxon>Arthropoda</taxon>
        <taxon>Chelicerata</taxon>
        <taxon>Arachnida</taxon>
        <taxon>Araneae</taxon>
        <taxon>Araneomorphae</taxon>
        <taxon>Entelegynae</taxon>
        <taxon>Araneoidea</taxon>
        <taxon>Araneidae</taxon>
        <taxon>Araneus</taxon>
    </lineage>
</organism>
<feature type="transmembrane region" description="Helical" evidence="10">
    <location>
        <begin position="155"/>
        <end position="177"/>
    </location>
</feature>
<dbReference type="GO" id="GO:0009922">
    <property type="term" value="F:fatty acid elongase activity"/>
    <property type="evidence" value="ECO:0007669"/>
    <property type="project" value="UniProtKB-EC"/>
</dbReference>
<dbReference type="GO" id="GO:0034626">
    <property type="term" value="P:fatty acid elongation, polyunsaturated fatty acid"/>
    <property type="evidence" value="ECO:0007669"/>
    <property type="project" value="TreeGrafter"/>
</dbReference>
<dbReference type="GO" id="GO:0030148">
    <property type="term" value="P:sphingolipid biosynthetic process"/>
    <property type="evidence" value="ECO:0007669"/>
    <property type="project" value="TreeGrafter"/>
</dbReference>
<dbReference type="GO" id="GO:0042761">
    <property type="term" value="P:very long-chain fatty acid biosynthetic process"/>
    <property type="evidence" value="ECO:0007669"/>
    <property type="project" value="TreeGrafter"/>
</dbReference>
<accession>A0A4Y2H5S2</accession>
<dbReference type="OrthoDB" id="434092at2759"/>
<comment type="catalytic activity">
    <reaction evidence="10">
        <text>a very-long-chain acyl-CoA + malonyl-CoA + H(+) = a very-long-chain 3-oxoacyl-CoA + CO2 + CoA</text>
        <dbReference type="Rhea" id="RHEA:32727"/>
        <dbReference type="ChEBI" id="CHEBI:15378"/>
        <dbReference type="ChEBI" id="CHEBI:16526"/>
        <dbReference type="ChEBI" id="CHEBI:57287"/>
        <dbReference type="ChEBI" id="CHEBI:57384"/>
        <dbReference type="ChEBI" id="CHEBI:90725"/>
        <dbReference type="ChEBI" id="CHEBI:90736"/>
        <dbReference type="EC" id="2.3.1.199"/>
    </reaction>
</comment>
<dbReference type="Proteomes" id="UP000499080">
    <property type="component" value="Unassembled WGS sequence"/>
</dbReference>
<dbReference type="InterPro" id="IPR002076">
    <property type="entry name" value="ELO_fam"/>
</dbReference>
<keyword evidence="5 10" id="KW-0276">Fatty acid metabolism</keyword>
<proteinExistence type="inferred from homology"/>
<dbReference type="GO" id="GO:0005789">
    <property type="term" value="C:endoplasmic reticulum membrane"/>
    <property type="evidence" value="ECO:0007669"/>
    <property type="project" value="TreeGrafter"/>
</dbReference>
<keyword evidence="9 10" id="KW-0275">Fatty acid biosynthesis</keyword>
<reference evidence="11 12" key="1">
    <citation type="journal article" date="2019" name="Sci. Rep.">
        <title>Orb-weaving spider Araneus ventricosus genome elucidates the spidroin gene catalogue.</title>
        <authorList>
            <person name="Kono N."/>
            <person name="Nakamura H."/>
            <person name="Ohtoshi R."/>
            <person name="Moran D.A.P."/>
            <person name="Shinohara A."/>
            <person name="Yoshida Y."/>
            <person name="Fujiwara M."/>
            <person name="Mori M."/>
            <person name="Tomita M."/>
            <person name="Arakawa K."/>
        </authorList>
    </citation>
    <scope>NUCLEOTIDE SEQUENCE [LARGE SCALE GENOMIC DNA]</scope>
</reference>
<keyword evidence="7 10" id="KW-0443">Lipid metabolism</keyword>